<dbReference type="SUPFAM" id="SSF56235">
    <property type="entry name" value="N-terminal nucleophile aminohydrolases (Ntn hydrolases)"/>
    <property type="match status" value="1"/>
</dbReference>
<dbReference type="PANTHER" id="PTHR10188">
    <property type="entry name" value="L-ASPARAGINASE"/>
    <property type="match status" value="1"/>
</dbReference>
<dbReference type="GO" id="GO:0004067">
    <property type="term" value="F:asparaginase activity"/>
    <property type="evidence" value="ECO:0007669"/>
    <property type="project" value="UniProtKB-EC"/>
</dbReference>
<dbReference type="InterPro" id="IPR029055">
    <property type="entry name" value="Ntn_hydrolases_N"/>
</dbReference>
<evidence type="ECO:0000256" key="8">
    <source>
        <dbReference type="PIRSR" id="PIRSR600246-3"/>
    </source>
</evidence>
<keyword evidence="10" id="KW-1185">Reference proteome</keyword>
<dbReference type="GO" id="GO:0006508">
    <property type="term" value="P:proteolysis"/>
    <property type="evidence" value="ECO:0007669"/>
    <property type="project" value="UniProtKB-KW"/>
</dbReference>
<feature type="binding site" evidence="7">
    <location>
        <begin position="201"/>
        <end position="204"/>
    </location>
    <ligand>
        <name>substrate</name>
    </ligand>
</feature>
<keyword evidence="3" id="KW-0378">Hydrolase</keyword>
<feature type="site" description="Cleavage; by autolysis" evidence="8">
    <location>
        <begin position="172"/>
        <end position="173"/>
    </location>
</feature>
<dbReference type="GO" id="GO:0005737">
    <property type="term" value="C:cytoplasm"/>
    <property type="evidence" value="ECO:0007669"/>
    <property type="project" value="TreeGrafter"/>
</dbReference>
<dbReference type="GO" id="GO:0008798">
    <property type="term" value="F:beta-aspartyl-peptidase activity"/>
    <property type="evidence" value="ECO:0007669"/>
    <property type="project" value="UniProtKB-EC"/>
</dbReference>
<dbReference type="PANTHER" id="PTHR10188:SF6">
    <property type="entry name" value="N(4)-(BETA-N-ACETYLGLUCOSAMINYL)-L-ASPARAGINASE"/>
    <property type="match status" value="1"/>
</dbReference>
<dbReference type="CDD" id="cd04702">
    <property type="entry name" value="ASRGL1_like"/>
    <property type="match status" value="1"/>
</dbReference>
<protein>
    <submittedName>
        <fullName evidence="9">Beta-aspartyl-peptidase (Threonine type)</fullName>
    </submittedName>
</protein>
<organism evidence="9 10">
    <name type="scientific">Thermoflexus hugenholtzii JAD2</name>
    <dbReference type="NCBI Taxonomy" id="877466"/>
    <lineage>
        <taxon>Bacteria</taxon>
        <taxon>Bacillati</taxon>
        <taxon>Chloroflexota</taxon>
        <taxon>Thermoflexia</taxon>
        <taxon>Thermoflexales</taxon>
        <taxon>Thermoflexaceae</taxon>
        <taxon>Thermoflexus</taxon>
    </lineage>
</organism>
<dbReference type="AlphaFoldDB" id="A0A212QR75"/>
<evidence type="ECO:0000256" key="2">
    <source>
        <dbReference type="ARBA" id="ARBA00022670"/>
    </source>
</evidence>
<reference evidence="10" key="1">
    <citation type="submission" date="2017-06" db="EMBL/GenBank/DDBJ databases">
        <authorList>
            <person name="Varghese N."/>
            <person name="Submissions S."/>
        </authorList>
    </citation>
    <scope>NUCLEOTIDE SEQUENCE [LARGE SCALE GENOMIC DNA]</scope>
    <source>
        <strain evidence="10">JAD2</strain>
    </source>
</reference>
<evidence type="ECO:0000256" key="5">
    <source>
        <dbReference type="ARBA" id="ARBA00049366"/>
    </source>
</evidence>
<evidence type="ECO:0000256" key="7">
    <source>
        <dbReference type="PIRSR" id="PIRSR600246-2"/>
    </source>
</evidence>
<accession>A0A212QR75</accession>
<keyword evidence="4" id="KW-0068">Autocatalytic cleavage</keyword>
<dbReference type="OrthoDB" id="9780217at2"/>
<evidence type="ECO:0000313" key="10">
    <source>
        <dbReference type="Proteomes" id="UP000197025"/>
    </source>
</evidence>
<feature type="active site" description="Nucleophile" evidence="6">
    <location>
        <position position="173"/>
    </location>
</feature>
<comment type="catalytic activity">
    <reaction evidence="1">
        <text>Cleavage of a beta-linked Asp residue from the N-terminus of a polypeptide.</text>
        <dbReference type="EC" id="3.4.19.5"/>
    </reaction>
</comment>
<evidence type="ECO:0000313" key="9">
    <source>
        <dbReference type="EMBL" id="SNB61903.1"/>
    </source>
</evidence>
<gene>
    <name evidence="9" type="ORF">SAMN02746019_00027470</name>
</gene>
<dbReference type="InParanoid" id="A0A212QR75"/>
<evidence type="ECO:0000256" key="3">
    <source>
        <dbReference type="ARBA" id="ARBA00022801"/>
    </source>
</evidence>
<dbReference type="Pfam" id="PF01112">
    <property type="entry name" value="Asparaginase_2"/>
    <property type="match status" value="1"/>
</dbReference>
<dbReference type="InterPro" id="IPR000246">
    <property type="entry name" value="Peptidase_T2"/>
</dbReference>
<proteinExistence type="predicted"/>
<dbReference type="RefSeq" id="WP_088570666.1">
    <property type="nucleotide sequence ID" value="NZ_FYEK01000020.1"/>
</dbReference>
<dbReference type="InterPro" id="IPR033844">
    <property type="entry name" value="ASRGL1_meta"/>
</dbReference>
<evidence type="ECO:0000256" key="1">
    <source>
        <dbReference type="ARBA" id="ARBA00000306"/>
    </source>
</evidence>
<dbReference type="Proteomes" id="UP000197025">
    <property type="component" value="Unassembled WGS sequence"/>
</dbReference>
<dbReference type="EMBL" id="FYEK01000020">
    <property type="protein sequence ID" value="SNB61903.1"/>
    <property type="molecule type" value="Genomic_DNA"/>
</dbReference>
<dbReference type="Gene3D" id="3.60.20.30">
    <property type="entry name" value="(Glycosyl)asparaginase"/>
    <property type="match status" value="1"/>
</dbReference>
<keyword evidence="2" id="KW-0645">Protease</keyword>
<name>A0A212QR75_9CHLR</name>
<evidence type="ECO:0000256" key="4">
    <source>
        <dbReference type="ARBA" id="ARBA00022813"/>
    </source>
</evidence>
<comment type="catalytic activity">
    <reaction evidence="5">
        <text>L-asparagine + H2O = L-aspartate + NH4(+)</text>
        <dbReference type="Rhea" id="RHEA:21016"/>
        <dbReference type="ChEBI" id="CHEBI:15377"/>
        <dbReference type="ChEBI" id="CHEBI:28938"/>
        <dbReference type="ChEBI" id="CHEBI:29991"/>
        <dbReference type="ChEBI" id="CHEBI:58048"/>
        <dbReference type="EC" id="3.5.1.1"/>
    </reaction>
</comment>
<evidence type="ECO:0000256" key="6">
    <source>
        <dbReference type="PIRSR" id="PIRSR600246-1"/>
    </source>
</evidence>
<dbReference type="FunFam" id="3.60.20.30:FF:000001">
    <property type="entry name" value="Isoaspartyl peptidase/L-asparaginase"/>
    <property type="match status" value="1"/>
</dbReference>
<sequence>MPRPILIVHGGAGTIPEERHAAAVEGCRRAVQAGWSILEAGGFALDAVEAAVRVLEDDPTFNAGRGSVRTRAGTVEMDALIMEGTTLRAGAVAAVRRVRNPILLARAVMERTPHVLLVGPAAEALAELLELPMADDAELAAPRDRLGEELPRPEGSVNLREILAQALSGPMDTVGAAAMDAAGRLAAAVSTGGMSNKWPGRVGDSALIGCGAYADDRSGAAVATGWGETLMRVVIAKTACDFMALGLSASGAVTAAIRLLEERVNGRGGLIAIDREGRIGIAHNTPHMSWAWTDGRVLEAGIRAPE</sequence>
<feature type="binding site" evidence="7">
    <location>
        <begin position="224"/>
        <end position="227"/>
    </location>
    <ligand>
        <name>substrate</name>
    </ligand>
</feature>